<dbReference type="PROSITE" id="PS50097">
    <property type="entry name" value="BTB"/>
    <property type="match status" value="1"/>
</dbReference>
<dbReference type="GO" id="GO:0016567">
    <property type="term" value="P:protein ubiquitination"/>
    <property type="evidence" value="ECO:0007669"/>
    <property type="project" value="UniProtKB-UniPathway"/>
</dbReference>
<dbReference type="InterPro" id="IPR011333">
    <property type="entry name" value="SKP1/BTB/POZ_sf"/>
</dbReference>
<dbReference type="SUPFAM" id="SSF54695">
    <property type="entry name" value="POZ domain"/>
    <property type="match status" value="1"/>
</dbReference>
<protein>
    <submittedName>
        <fullName evidence="6">BTB/POZ-like protein</fullName>
    </submittedName>
</protein>
<dbReference type="AlphaFoldDB" id="A0A1R3I2B0"/>
<comment type="function">
    <text evidence="1">May act as a substrate-specific adapter of an E3 ubiquitin-protein ligase complex (CUL3-RBX1-BTB) which mediates the ubiquitination and subsequent proteasomal degradation of target proteins.</text>
</comment>
<dbReference type="UniPathway" id="UPA00143"/>
<feature type="domain" description="MATH" evidence="5">
    <location>
        <begin position="17"/>
        <end position="151"/>
    </location>
</feature>
<dbReference type="Gene3D" id="3.30.710.10">
    <property type="entry name" value="Potassium Channel Kv1.1, Chain A"/>
    <property type="match status" value="1"/>
</dbReference>
<feature type="domain" description="BTB" evidence="4">
    <location>
        <begin position="187"/>
        <end position="242"/>
    </location>
</feature>
<dbReference type="OrthoDB" id="6359816at2759"/>
<evidence type="ECO:0000313" key="7">
    <source>
        <dbReference type="Proteomes" id="UP000187203"/>
    </source>
</evidence>
<reference evidence="7" key="1">
    <citation type="submission" date="2013-09" db="EMBL/GenBank/DDBJ databases">
        <title>Corchorus olitorius genome sequencing.</title>
        <authorList>
            <person name="Alam M."/>
            <person name="Haque M.S."/>
            <person name="Islam M.S."/>
            <person name="Emdad E.M."/>
            <person name="Islam M.M."/>
            <person name="Ahmed B."/>
            <person name="Halim A."/>
            <person name="Hossen Q.M.M."/>
            <person name="Hossain M.Z."/>
            <person name="Ahmed R."/>
            <person name="Khan M.M."/>
            <person name="Islam R."/>
            <person name="Rashid M.M."/>
            <person name="Khan S.A."/>
            <person name="Rahman M.S."/>
            <person name="Alam M."/>
            <person name="Yahiya A.S."/>
            <person name="Khan M.S."/>
            <person name="Azam M.S."/>
            <person name="Haque T."/>
            <person name="Lashkar M.Z.H."/>
            <person name="Akhand A.I."/>
            <person name="Morshed G."/>
            <person name="Roy S."/>
            <person name="Uddin K.S."/>
            <person name="Rabeya T."/>
            <person name="Hossain A.S."/>
            <person name="Chowdhury A."/>
            <person name="Snigdha A.R."/>
            <person name="Mortoza M.S."/>
            <person name="Matin S.A."/>
            <person name="Hoque S.M.E."/>
            <person name="Islam M.K."/>
            <person name="Roy D.K."/>
            <person name="Haider R."/>
            <person name="Moosa M.M."/>
            <person name="Elias S.M."/>
            <person name="Hasan A.M."/>
            <person name="Jahan S."/>
            <person name="Shafiuddin M."/>
            <person name="Mahmood N."/>
            <person name="Shommy N.S."/>
        </authorList>
    </citation>
    <scope>NUCLEOTIDE SEQUENCE [LARGE SCALE GENOMIC DNA]</scope>
    <source>
        <strain evidence="7">cv. O-4</strain>
    </source>
</reference>
<dbReference type="EMBL" id="AWUE01019066">
    <property type="protein sequence ID" value="OMO76641.1"/>
    <property type="molecule type" value="Genomic_DNA"/>
</dbReference>
<dbReference type="PANTHER" id="PTHR26379:SF293">
    <property type="entry name" value="BTB_POZ AND MATH DOMAIN-CONTAINING PROTEIN 3"/>
    <property type="match status" value="1"/>
</dbReference>
<dbReference type="SMART" id="SM00225">
    <property type="entry name" value="BTB"/>
    <property type="match status" value="1"/>
</dbReference>
<dbReference type="InterPro" id="IPR002083">
    <property type="entry name" value="MATH/TRAF_dom"/>
</dbReference>
<name>A0A1R3I2B0_9ROSI</name>
<dbReference type="Pfam" id="PF24570">
    <property type="entry name" value="BACK_BPM_SPOP"/>
    <property type="match status" value="1"/>
</dbReference>
<gene>
    <name evidence="6" type="ORF">COLO4_25499</name>
</gene>
<evidence type="ECO:0000256" key="3">
    <source>
        <dbReference type="ARBA" id="ARBA00010846"/>
    </source>
</evidence>
<dbReference type="InterPro" id="IPR045005">
    <property type="entry name" value="BPM1-6"/>
</dbReference>
<comment type="pathway">
    <text evidence="2">Protein modification; protein ubiquitination.</text>
</comment>
<comment type="caution">
    <text evidence="6">The sequence shown here is derived from an EMBL/GenBank/DDBJ whole genome shotgun (WGS) entry which is preliminary data.</text>
</comment>
<dbReference type="CDD" id="cd14736">
    <property type="entry name" value="BACK_AtBPM-like"/>
    <property type="match status" value="1"/>
</dbReference>
<dbReference type="InterPro" id="IPR000210">
    <property type="entry name" value="BTB/POZ_dom"/>
</dbReference>
<evidence type="ECO:0000256" key="1">
    <source>
        <dbReference type="ARBA" id="ARBA00002668"/>
    </source>
</evidence>
<dbReference type="PANTHER" id="PTHR26379">
    <property type="entry name" value="BTB/POZ AND MATH DOMAIN-CONTAINING PROTEIN 1"/>
    <property type="match status" value="1"/>
</dbReference>
<evidence type="ECO:0000259" key="5">
    <source>
        <dbReference type="PROSITE" id="PS50144"/>
    </source>
</evidence>
<dbReference type="PROSITE" id="PS50144">
    <property type="entry name" value="MATH"/>
    <property type="match status" value="1"/>
</dbReference>
<sequence>MDDFKDSVSKSVSETVNGSHQFTIKGYSLAKGMGPGKCIASDVFTVGGYDWAVYFYPDGKNPEDSAMYVSVFIALASEGTDVRALFELTLVDQSGKGKHKVHSHFDRALESGPYTLKYRGSMWGYKRFFRRTTLETSDYIKDDCLIMNCTVGVVRTRLEGPKQCSISVPPSDMGQNLKTLLESQVGCDISFQVGDETFKAHKLILAARSPVFRAQFFGLVGDRNLDKVVVEDVEPSIFKHLLAAADLYNLDRLKVLCEAKLCEGLNADTVATTLALAEQHHCAQLKAICLKFAASPTNLGAVMQSEGFRHLEECCPSLLSELLKTFASGEESSSLLSSRKRSGSSVYGIDLAAEGPAAESVTPNGRRVRRR</sequence>
<dbReference type="InterPro" id="IPR034090">
    <property type="entry name" value="BPM_C"/>
</dbReference>
<dbReference type="SMART" id="SM00061">
    <property type="entry name" value="MATH"/>
    <property type="match status" value="1"/>
</dbReference>
<organism evidence="6 7">
    <name type="scientific">Corchorus olitorius</name>
    <dbReference type="NCBI Taxonomy" id="93759"/>
    <lineage>
        <taxon>Eukaryota</taxon>
        <taxon>Viridiplantae</taxon>
        <taxon>Streptophyta</taxon>
        <taxon>Embryophyta</taxon>
        <taxon>Tracheophyta</taxon>
        <taxon>Spermatophyta</taxon>
        <taxon>Magnoliopsida</taxon>
        <taxon>eudicotyledons</taxon>
        <taxon>Gunneridae</taxon>
        <taxon>Pentapetalae</taxon>
        <taxon>rosids</taxon>
        <taxon>malvids</taxon>
        <taxon>Malvales</taxon>
        <taxon>Malvaceae</taxon>
        <taxon>Grewioideae</taxon>
        <taxon>Apeibeae</taxon>
        <taxon>Corchorus</taxon>
    </lineage>
</organism>
<dbReference type="SUPFAM" id="SSF49599">
    <property type="entry name" value="TRAF domain-like"/>
    <property type="match status" value="1"/>
</dbReference>
<dbReference type="Gene3D" id="2.60.210.10">
    <property type="entry name" value="Apoptosis, Tumor Necrosis Factor Receptor Associated Protein 2, Chain A"/>
    <property type="match status" value="1"/>
</dbReference>
<keyword evidence="7" id="KW-1185">Reference proteome</keyword>
<dbReference type="Proteomes" id="UP000187203">
    <property type="component" value="Unassembled WGS sequence"/>
</dbReference>
<dbReference type="STRING" id="93759.A0A1R3I2B0"/>
<evidence type="ECO:0000259" key="4">
    <source>
        <dbReference type="PROSITE" id="PS50097"/>
    </source>
</evidence>
<dbReference type="GO" id="GO:0071472">
    <property type="term" value="P:cellular response to salt stress"/>
    <property type="evidence" value="ECO:0007669"/>
    <property type="project" value="UniProtKB-ARBA"/>
</dbReference>
<evidence type="ECO:0000313" key="6">
    <source>
        <dbReference type="EMBL" id="OMO76641.1"/>
    </source>
</evidence>
<evidence type="ECO:0000256" key="2">
    <source>
        <dbReference type="ARBA" id="ARBA00004906"/>
    </source>
</evidence>
<dbReference type="InterPro" id="IPR056423">
    <property type="entry name" value="BACK_BPM_SPOP"/>
</dbReference>
<dbReference type="Gene3D" id="1.25.40.420">
    <property type="match status" value="1"/>
</dbReference>
<proteinExistence type="inferred from homology"/>
<dbReference type="Pfam" id="PF22486">
    <property type="entry name" value="MATH_2"/>
    <property type="match status" value="1"/>
</dbReference>
<comment type="similarity">
    <text evidence="3">Belongs to the Tdpoz family.</text>
</comment>
<accession>A0A1R3I2B0</accession>
<dbReference type="CDD" id="cd00121">
    <property type="entry name" value="MATH"/>
    <property type="match status" value="1"/>
</dbReference>
<dbReference type="InterPro" id="IPR008974">
    <property type="entry name" value="TRAF-like"/>
</dbReference>